<dbReference type="PANTHER" id="PTHR23271">
    <property type="entry name" value="HEPATOCELLULAR CARCINOMA-ASSOCIATED ANTIGEN 66"/>
    <property type="match status" value="1"/>
</dbReference>
<evidence type="ECO:0000256" key="4">
    <source>
        <dbReference type="ARBA" id="ARBA00022737"/>
    </source>
</evidence>
<keyword evidence="4" id="KW-0677">Repeat</keyword>
<evidence type="ECO:0000259" key="6">
    <source>
        <dbReference type="Pfam" id="PF08640"/>
    </source>
</evidence>
<dbReference type="InterPro" id="IPR013949">
    <property type="entry name" value="Utp6"/>
</dbReference>
<dbReference type="OrthoDB" id="28112at2759"/>
<dbReference type="SUPFAM" id="SSF48452">
    <property type="entry name" value="TPR-like"/>
    <property type="match status" value="1"/>
</dbReference>
<dbReference type="InterPro" id="IPR003107">
    <property type="entry name" value="HAT"/>
</dbReference>
<comment type="similarity">
    <text evidence="2">Belongs to the UTP6 family.</text>
</comment>
<dbReference type="GO" id="GO:0030515">
    <property type="term" value="F:snoRNA binding"/>
    <property type="evidence" value="ECO:0007669"/>
    <property type="project" value="InterPro"/>
</dbReference>
<evidence type="ECO:0000313" key="7">
    <source>
        <dbReference type="EMBL" id="PMD42451.1"/>
    </source>
</evidence>
<dbReference type="Pfam" id="PF08640">
    <property type="entry name" value="U3_assoc_6"/>
    <property type="match status" value="1"/>
</dbReference>
<dbReference type="STRING" id="1149755.A0A2J6RVA8"/>
<dbReference type="InterPro" id="IPR011990">
    <property type="entry name" value="TPR-like_helical_dom_sf"/>
</dbReference>
<keyword evidence="8" id="KW-1185">Reference proteome</keyword>
<dbReference type="Gene3D" id="1.25.40.10">
    <property type="entry name" value="Tetratricopeptide repeat domain"/>
    <property type="match status" value="1"/>
</dbReference>
<proteinExistence type="inferred from homology"/>
<dbReference type="GO" id="GO:0034388">
    <property type="term" value="C:Pwp2p-containing subcomplex of 90S preribosome"/>
    <property type="evidence" value="ECO:0007669"/>
    <property type="project" value="TreeGrafter"/>
</dbReference>
<dbReference type="GO" id="GO:0000462">
    <property type="term" value="P:maturation of SSU-rRNA from tricistronic rRNA transcript (SSU-rRNA, 5.8S rRNA, LSU-rRNA)"/>
    <property type="evidence" value="ECO:0007669"/>
    <property type="project" value="InterPro"/>
</dbReference>
<evidence type="ECO:0000256" key="2">
    <source>
        <dbReference type="ARBA" id="ARBA00010734"/>
    </source>
</evidence>
<protein>
    <recommendedName>
        <fullName evidence="6">U3 small nucleolar RNA-associated protein 6 N-terminal domain-containing protein</fullName>
    </recommendedName>
</protein>
<name>A0A2J6RVA8_HYAVF</name>
<dbReference type="EMBL" id="KZ613943">
    <property type="protein sequence ID" value="PMD42451.1"/>
    <property type="molecule type" value="Genomic_DNA"/>
</dbReference>
<evidence type="ECO:0000313" key="8">
    <source>
        <dbReference type="Proteomes" id="UP000235786"/>
    </source>
</evidence>
<dbReference type="Proteomes" id="UP000235786">
    <property type="component" value="Unassembled WGS sequence"/>
</dbReference>
<dbReference type="SMART" id="SM00386">
    <property type="entry name" value="HAT"/>
    <property type="match status" value="3"/>
</dbReference>
<comment type="subcellular location">
    <subcellularLocation>
        <location evidence="1">Nucleus</location>
        <location evidence="1">Nucleolus</location>
    </subcellularLocation>
</comment>
<dbReference type="GO" id="GO:0032040">
    <property type="term" value="C:small-subunit processome"/>
    <property type="evidence" value="ECO:0007669"/>
    <property type="project" value="TreeGrafter"/>
</dbReference>
<sequence>MAGASDKARFYLEQAVPQLQEFKEKKIFDHDEIRNLVKKRSDFEHKILGRGSQPIDFARYAAWEISLEKLRQKRCKRLRIKGSSAHTGQARTFQIFDRGTKKHPGDVALWMSYLEYTRQEKATKKFKSVLTSAIRLHPTKSELWLYAARWALESEADMNGARSYMQRGTRFCTQSRDLWIEYAKLEMIYLAKIAMRRRILGLDVDESVEALENTEATKDEGFATSADVIAIPDFNTNTLRPSMIKGVKVDSEAAKDPMTTPALNGAIPLAIFDAARKQPFFCPAAAEDFFDLFASFNQVRCLPKILQHVLDSMMESYPRDPCTCSCYIRQPVLGIEPDSPDFPIAIGSTLDRLKETTATVKDKVELSKKIKVWFERILSFEDLDPGIQTVVGHTLRRLE</sequence>
<keyword evidence="3" id="KW-0698">rRNA processing</keyword>
<evidence type="ECO:0000256" key="5">
    <source>
        <dbReference type="ARBA" id="ARBA00023242"/>
    </source>
</evidence>
<dbReference type="PANTHER" id="PTHR23271:SF1">
    <property type="entry name" value="U3 SMALL NUCLEOLAR RNA-ASSOCIATED PROTEIN 6 HOMOLOG"/>
    <property type="match status" value="1"/>
</dbReference>
<keyword evidence="5" id="KW-0539">Nucleus</keyword>
<evidence type="ECO:0000256" key="1">
    <source>
        <dbReference type="ARBA" id="ARBA00004604"/>
    </source>
</evidence>
<evidence type="ECO:0000256" key="3">
    <source>
        <dbReference type="ARBA" id="ARBA00022552"/>
    </source>
</evidence>
<dbReference type="InterPro" id="IPR055347">
    <property type="entry name" value="UTP6_N"/>
</dbReference>
<gene>
    <name evidence="7" type="ORF">L207DRAFT_564741</name>
</gene>
<organism evidence="7 8">
    <name type="scientific">Hyaloscypha variabilis (strain UAMH 11265 / GT02V1 / F)</name>
    <name type="common">Meliniomyces variabilis</name>
    <dbReference type="NCBI Taxonomy" id="1149755"/>
    <lineage>
        <taxon>Eukaryota</taxon>
        <taxon>Fungi</taxon>
        <taxon>Dikarya</taxon>
        <taxon>Ascomycota</taxon>
        <taxon>Pezizomycotina</taxon>
        <taxon>Leotiomycetes</taxon>
        <taxon>Helotiales</taxon>
        <taxon>Hyaloscyphaceae</taxon>
        <taxon>Hyaloscypha</taxon>
        <taxon>Hyaloscypha variabilis</taxon>
    </lineage>
</organism>
<reference evidence="7 8" key="1">
    <citation type="submission" date="2016-04" db="EMBL/GenBank/DDBJ databases">
        <title>A degradative enzymes factory behind the ericoid mycorrhizal symbiosis.</title>
        <authorList>
            <consortium name="DOE Joint Genome Institute"/>
            <person name="Martino E."/>
            <person name="Morin E."/>
            <person name="Grelet G."/>
            <person name="Kuo A."/>
            <person name="Kohler A."/>
            <person name="Daghino S."/>
            <person name="Barry K."/>
            <person name="Choi C."/>
            <person name="Cichocki N."/>
            <person name="Clum A."/>
            <person name="Copeland A."/>
            <person name="Hainaut M."/>
            <person name="Haridas S."/>
            <person name="Labutti K."/>
            <person name="Lindquist E."/>
            <person name="Lipzen A."/>
            <person name="Khouja H.-R."/>
            <person name="Murat C."/>
            <person name="Ohm R."/>
            <person name="Olson A."/>
            <person name="Spatafora J."/>
            <person name="Veneault-Fourrey C."/>
            <person name="Henrissat B."/>
            <person name="Grigoriev I."/>
            <person name="Martin F."/>
            <person name="Perotto S."/>
        </authorList>
    </citation>
    <scope>NUCLEOTIDE SEQUENCE [LARGE SCALE GENOMIC DNA]</scope>
    <source>
        <strain evidence="7 8">F</strain>
    </source>
</reference>
<dbReference type="AlphaFoldDB" id="A0A2J6RVA8"/>
<accession>A0A2J6RVA8</accession>
<feature type="domain" description="U3 small nucleolar RNA-associated protein 6 N-terminal" evidence="6">
    <location>
        <begin position="12"/>
        <end position="85"/>
    </location>
</feature>